<dbReference type="InterPro" id="IPR057479">
    <property type="entry name" value="PRP28/DDX23-like_helical"/>
</dbReference>
<evidence type="ECO:0000256" key="15">
    <source>
        <dbReference type="ARBA" id="ARBA00039685"/>
    </source>
</evidence>
<dbReference type="PANTHER" id="PTHR17204">
    <property type="entry name" value="PRE-MRNA PROCESSING PROTEIN PRP39-RELATED"/>
    <property type="match status" value="1"/>
</dbReference>
<dbReference type="Gene3D" id="3.40.50.300">
    <property type="entry name" value="P-loop containing nucleotide triphosphate hydrolases"/>
    <property type="match status" value="2"/>
</dbReference>
<feature type="compositionally biased region" description="Basic and acidic residues" evidence="19">
    <location>
        <begin position="778"/>
        <end position="790"/>
    </location>
</feature>
<dbReference type="EC" id="3.6.4.13" evidence="2"/>
<keyword evidence="5" id="KW-0547">Nucleotide-binding</keyword>
<dbReference type="PROSITE" id="PS51192">
    <property type="entry name" value="HELICASE_ATP_BIND_1"/>
    <property type="match status" value="1"/>
</dbReference>
<evidence type="ECO:0000256" key="6">
    <source>
        <dbReference type="ARBA" id="ARBA00022801"/>
    </source>
</evidence>
<feature type="compositionally biased region" description="Polar residues" evidence="19">
    <location>
        <begin position="539"/>
        <end position="553"/>
    </location>
</feature>
<dbReference type="Proteomes" id="UP000019804">
    <property type="component" value="Unassembled WGS sequence"/>
</dbReference>
<comment type="function">
    <text evidence="11">ATP-dependent RNA helicase involved in mRNA splicing. May destabilize the U1/5'-splice site duplex to permit an effective competition for the 5'-splice site by the U6 snRNA, resulting in the switch between U1 and U6 at the 5'-splice site. May also act to unwind the U4/U6 base-pairing interaction in the U4/U6/U5 snRNP, facilitating the first covalent step of splicing.</text>
</comment>
<dbReference type="SMART" id="SM00386">
    <property type="entry name" value="HAT"/>
    <property type="match status" value="7"/>
</dbReference>
<comment type="subunit">
    <text evidence="14">Component of the U5 snRNP complex.</text>
</comment>
<dbReference type="InterPro" id="IPR003107">
    <property type="entry name" value="HAT"/>
</dbReference>
<evidence type="ECO:0000313" key="23">
    <source>
        <dbReference type="EMBL" id="EYE92244.1"/>
    </source>
</evidence>
<dbReference type="GeneID" id="63701720"/>
<evidence type="ECO:0000256" key="17">
    <source>
        <dbReference type="ARBA" id="ARBA00047984"/>
    </source>
</evidence>
<feature type="region of interest" description="Disordered" evidence="19">
    <location>
        <begin position="1350"/>
        <end position="1381"/>
    </location>
</feature>
<evidence type="ECO:0000256" key="5">
    <source>
        <dbReference type="ARBA" id="ARBA00022741"/>
    </source>
</evidence>
<dbReference type="EMBL" id="KK088438">
    <property type="protein sequence ID" value="EYE92244.1"/>
    <property type="molecule type" value="Genomic_DNA"/>
</dbReference>
<dbReference type="CDD" id="cd17945">
    <property type="entry name" value="DEADc_DDX23"/>
    <property type="match status" value="1"/>
</dbReference>
<dbReference type="PROSITE" id="PS51194">
    <property type="entry name" value="HELICASE_CTER"/>
    <property type="match status" value="1"/>
</dbReference>
<dbReference type="OrthoDB" id="10265668at2759"/>
<accession>A0A017S6I7</accession>
<dbReference type="GO" id="GO:0016787">
    <property type="term" value="F:hydrolase activity"/>
    <property type="evidence" value="ECO:0007669"/>
    <property type="project" value="UniProtKB-KW"/>
</dbReference>
<feature type="compositionally biased region" description="Polar residues" evidence="19">
    <location>
        <begin position="611"/>
        <end position="623"/>
    </location>
</feature>
<feature type="domain" description="Helicase C-terminal" evidence="21">
    <location>
        <begin position="1196"/>
        <end position="1359"/>
    </location>
</feature>
<reference evidence="24" key="1">
    <citation type="journal article" date="2014" name="Nat. Commun.">
        <title>Genomic adaptations of the halophilic Dead Sea filamentous fungus Eurotium rubrum.</title>
        <authorList>
            <person name="Kis-Papo T."/>
            <person name="Weig A.R."/>
            <person name="Riley R."/>
            <person name="Persoh D."/>
            <person name="Salamov A."/>
            <person name="Sun H."/>
            <person name="Lipzen A."/>
            <person name="Wasser S.P."/>
            <person name="Rambold G."/>
            <person name="Grigoriev I.V."/>
            <person name="Nevo E."/>
        </authorList>
    </citation>
    <scope>NUCLEOTIDE SEQUENCE [LARGE SCALE GENOMIC DNA]</scope>
    <source>
        <strain evidence="24">CBS 135680</strain>
    </source>
</reference>
<dbReference type="InterPro" id="IPR011990">
    <property type="entry name" value="TPR-like_helical_dom_sf"/>
</dbReference>
<dbReference type="PANTHER" id="PTHR17204:SF5">
    <property type="entry name" value="PRE-MRNA-PROCESSING FACTOR 39"/>
    <property type="match status" value="1"/>
</dbReference>
<evidence type="ECO:0000259" key="21">
    <source>
        <dbReference type="PROSITE" id="PS51194"/>
    </source>
</evidence>
<dbReference type="InterPro" id="IPR011545">
    <property type="entry name" value="DEAD/DEAH_box_helicase_dom"/>
</dbReference>
<evidence type="ECO:0000259" key="20">
    <source>
        <dbReference type="PROSITE" id="PS51192"/>
    </source>
</evidence>
<feature type="region of interest" description="Disordered" evidence="19">
    <location>
        <begin position="602"/>
        <end position="794"/>
    </location>
</feature>
<dbReference type="SMART" id="SM00490">
    <property type="entry name" value="HELICc"/>
    <property type="match status" value="1"/>
</dbReference>
<dbReference type="InterPro" id="IPR027417">
    <property type="entry name" value="P-loop_NTPase"/>
</dbReference>
<evidence type="ECO:0000256" key="12">
    <source>
        <dbReference type="ARBA" id="ARBA00037954"/>
    </source>
</evidence>
<feature type="short sequence motif" description="Q motif" evidence="18">
    <location>
        <begin position="949"/>
        <end position="977"/>
    </location>
</feature>
<keyword evidence="8" id="KW-0067">ATP-binding</keyword>
<dbReference type="GO" id="GO:0000395">
    <property type="term" value="P:mRNA 5'-splice site recognition"/>
    <property type="evidence" value="ECO:0007669"/>
    <property type="project" value="TreeGrafter"/>
</dbReference>
<evidence type="ECO:0000256" key="8">
    <source>
        <dbReference type="ARBA" id="ARBA00022840"/>
    </source>
</evidence>
<dbReference type="GO" id="GO:0000243">
    <property type="term" value="C:commitment complex"/>
    <property type="evidence" value="ECO:0007669"/>
    <property type="project" value="TreeGrafter"/>
</dbReference>
<dbReference type="STRING" id="1388766.A0A017S6I7"/>
<dbReference type="GO" id="GO:0071004">
    <property type="term" value="C:U2-type prespliceosome"/>
    <property type="evidence" value="ECO:0007669"/>
    <property type="project" value="TreeGrafter"/>
</dbReference>
<feature type="domain" description="DEAD-box RNA helicase Q" evidence="22">
    <location>
        <begin position="949"/>
        <end position="977"/>
    </location>
</feature>
<dbReference type="InterPro" id="IPR000629">
    <property type="entry name" value="RNA-helicase_DEAD-box_CS"/>
</dbReference>
<evidence type="ECO:0000256" key="1">
    <source>
        <dbReference type="ARBA" id="ARBA00004123"/>
    </source>
</evidence>
<evidence type="ECO:0000256" key="14">
    <source>
        <dbReference type="ARBA" id="ARBA00038719"/>
    </source>
</evidence>
<proteinExistence type="inferred from homology"/>
<keyword evidence="3" id="KW-0507">mRNA processing</keyword>
<feature type="domain" description="Helicase ATP-binding" evidence="20">
    <location>
        <begin position="980"/>
        <end position="1185"/>
    </location>
</feature>
<keyword evidence="4" id="KW-0677">Repeat</keyword>
<dbReference type="FunFam" id="1.25.40.10:FF:000064">
    <property type="entry name" value="Putative pre-mrna-processing factor 39"/>
    <property type="match status" value="1"/>
</dbReference>
<dbReference type="HOGENOM" id="CLU_255574_0_0_1"/>
<name>A0A017S6I7_ASPRC</name>
<dbReference type="GO" id="GO:0005685">
    <property type="term" value="C:U1 snRNP"/>
    <property type="evidence" value="ECO:0007669"/>
    <property type="project" value="TreeGrafter"/>
</dbReference>
<evidence type="ECO:0000256" key="18">
    <source>
        <dbReference type="PROSITE-ProRule" id="PRU00552"/>
    </source>
</evidence>
<keyword evidence="24" id="KW-1185">Reference proteome</keyword>
<feature type="compositionally biased region" description="Basic and acidic residues" evidence="19">
    <location>
        <begin position="680"/>
        <end position="689"/>
    </location>
</feature>
<dbReference type="SUPFAM" id="SSF48452">
    <property type="entry name" value="TPR-like"/>
    <property type="match status" value="1"/>
</dbReference>
<dbReference type="PROSITE" id="PS00039">
    <property type="entry name" value="DEAD_ATP_HELICASE"/>
    <property type="match status" value="1"/>
</dbReference>
<evidence type="ECO:0000256" key="16">
    <source>
        <dbReference type="ARBA" id="ARBA00040398"/>
    </source>
</evidence>
<protein>
    <recommendedName>
        <fullName evidence="16">Pre-mRNA-splicing ATP-dependent RNA helicase PRP28</fullName>
        <ecNumber evidence="2">3.6.4.13</ecNumber>
    </recommendedName>
    <alternativeName>
        <fullName evidence="15">Pre-mRNA-splicing ATP-dependent RNA helicase prp28</fullName>
    </alternativeName>
</protein>
<feature type="compositionally biased region" description="Pro residues" evidence="19">
    <location>
        <begin position="624"/>
        <end position="658"/>
    </location>
</feature>
<dbReference type="Pfam" id="PF00271">
    <property type="entry name" value="Helicase_C"/>
    <property type="match status" value="1"/>
</dbReference>
<dbReference type="FunFam" id="1.25.40.10:FF:000451">
    <property type="entry name" value="mRNA splicing protein (Prp39), putative"/>
    <property type="match status" value="1"/>
</dbReference>
<dbReference type="InterPro" id="IPR014014">
    <property type="entry name" value="RNA_helicase_DEAD_Q_motif"/>
</dbReference>
<dbReference type="GO" id="GO:0003724">
    <property type="term" value="F:RNA helicase activity"/>
    <property type="evidence" value="ECO:0007669"/>
    <property type="project" value="UniProtKB-EC"/>
</dbReference>
<dbReference type="FunFam" id="3.40.50.300:FF:000322">
    <property type="entry name" value="probable ATP-dependent RNA helicase DDX23"/>
    <property type="match status" value="1"/>
</dbReference>
<keyword evidence="6" id="KW-0378">Hydrolase</keyword>
<dbReference type="SMART" id="SM00487">
    <property type="entry name" value="DEXDc"/>
    <property type="match status" value="1"/>
</dbReference>
<feature type="compositionally biased region" description="Basic and acidic residues" evidence="19">
    <location>
        <begin position="1351"/>
        <end position="1361"/>
    </location>
</feature>
<dbReference type="Gene3D" id="1.25.40.10">
    <property type="entry name" value="Tetratricopeptide repeat domain"/>
    <property type="match status" value="2"/>
</dbReference>
<dbReference type="InterPro" id="IPR014001">
    <property type="entry name" value="Helicase_ATP-bd"/>
</dbReference>
<feature type="region of interest" description="Disordered" evidence="19">
    <location>
        <begin position="539"/>
        <end position="563"/>
    </location>
</feature>
<evidence type="ECO:0000256" key="7">
    <source>
        <dbReference type="ARBA" id="ARBA00022806"/>
    </source>
</evidence>
<sequence>MADYSYGGSEEENAELKKLEIDLTDDPDNFETWEKLVRAGEALEGGINRNSNPQAITTARNVYDRFLAKFPLLFGYWKKYADLEFSITGTEAADMVYERGVASISPSVDLWTNYCSFKAETSHDPDIIRELFERGAKCVGLDFLAHPFWDKYIEYEERVEAFDKIFEILGRAIHIPMHQYARYFERYRQMAQTRPLTELASPELLSQYRAEIEAASAHIPPGAKAEAEIERDIRLRVDGYHLEIFSKTQTETTKRWTYESEIKRPYFHVTELDEGQLSNWKKYLDFEESEGQYPRIQFLYERCLVTCAHYDEFWQRYARWMAAQPNKEEEVRIIYQRASCLYVPIANPATRLQYAYFEEMAGRVDVSKDIHEAILIHLPNHVETIVSLANTSRRHGGLDAAIDVYKTELDSPQCDMATKAALVAEWARLLWKIKGSPEEARQVFQGNQQYYLDSRAFWASYLTFELEQPTSADTESTQYERIKQVVEDIRSKSALSTEVVKELVQIYMTYLLERGTNDAAKEYMTLDREVHGPVSVATTRTGGTAQPAPQNGSQVTPAAPTPVAPVTPATPVVPVPDPAAAAQANAYAYYQQAPVNVKQIMDPIIPDDPSDTSLPFRSPSNLEQPPPPPPLDFAPPPPPDVPAPPPPPEEEPPAPPPATKKKKQGWGAKRPAPAPLSVEELVRKKREADAAAAKPKFLSKAEREKIALEKRAKEVEADRRTKERATNGADRNRTPFDGASQDGGSIPTGPRAMRSSVPNKGYDMSPPPAPKSMTFGLKESKGGPADKRPAEDEEAVAQAALIKERYMGADQTSNFSAKKKRKRTTDRKFNFEWNAEEDTSGDYNPLYQHRHEANFFGRGRLAGFGDDVADSVARKYARALEDRDHEAGAIRAKEILEMERRRREESTRNQLDKHWSEKKLELMRERDWRIFKEDFNISTKGGSVPNPMRSWDESGLPNRVMELVSRVGYNEPSAIQRAAIPIALQNRDLIGVAVTGSGKTAAFLLPLLVYISELPRIDEFEWRKNDGPYAIVLAPTRELAQQIEIEAKKFTQPLGFNVVSIVGGHSLEEQAYSLRDGAEIIIATPGRLVDCIERRMLVLSQCCYVIMDEADRMIDMGFEEPVNKILDALPVSNEKPDSEEAENPNVMSRHVAGKDRYRQTMMYTATMPSAVERIARKYLRRPAIITIGSVGEAVDTVEQRVEIIPGEDKRKKRLGDILSSGDFRPPIIVFVNIKRNCDAIAREIKHMGFSSVTLHGSKTQEQREAALSSVRNGSTDVLVATDLAGRGIDVPDVSLVINFNMANTIESYTHRIGRTGRAGKSGVAITFLGNEDTDVMYDLKQMLMKSPISRVPEELRKHEAAQSKPNRMGRKTEDAGGKSGW</sequence>
<dbReference type="GO" id="GO:0005524">
    <property type="term" value="F:ATP binding"/>
    <property type="evidence" value="ECO:0007669"/>
    <property type="project" value="UniProtKB-KW"/>
</dbReference>
<evidence type="ECO:0000256" key="4">
    <source>
        <dbReference type="ARBA" id="ARBA00022737"/>
    </source>
</evidence>
<evidence type="ECO:0000256" key="19">
    <source>
        <dbReference type="SAM" id="MobiDB-lite"/>
    </source>
</evidence>
<organism evidence="23 24">
    <name type="scientific">Aspergillus ruber (strain CBS 135680)</name>
    <dbReference type="NCBI Taxonomy" id="1388766"/>
    <lineage>
        <taxon>Eukaryota</taxon>
        <taxon>Fungi</taxon>
        <taxon>Dikarya</taxon>
        <taxon>Ascomycota</taxon>
        <taxon>Pezizomycotina</taxon>
        <taxon>Eurotiomycetes</taxon>
        <taxon>Eurotiomycetidae</taxon>
        <taxon>Eurotiales</taxon>
        <taxon>Aspergillaceae</taxon>
        <taxon>Aspergillus</taxon>
        <taxon>Aspergillus subgen. Aspergillus</taxon>
    </lineage>
</organism>
<dbReference type="InterPro" id="IPR001650">
    <property type="entry name" value="Helicase_C-like"/>
</dbReference>
<dbReference type="Pfam" id="PF23240">
    <property type="entry name" value="HAT_PRP39_N"/>
    <property type="match status" value="1"/>
</dbReference>
<dbReference type="CDD" id="cd18787">
    <property type="entry name" value="SF2_C_DEAD"/>
    <property type="match status" value="1"/>
</dbReference>
<dbReference type="Pfam" id="PF25430">
    <property type="entry name" value="DDX23"/>
    <property type="match status" value="1"/>
</dbReference>
<comment type="similarity">
    <text evidence="12">Belongs to the DEAD box helicase family. DDX23/PRP28 subfamily.</text>
</comment>
<evidence type="ECO:0000313" key="24">
    <source>
        <dbReference type="Proteomes" id="UP000019804"/>
    </source>
</evidence>
<keyword evidence="9" id="KW-0508">mRNA splicing</keyword>
<dbReference type="RefSeq" id="XP_040635932.1">
    <property type="nucleotide sequence ID" value="XM_040786596.1"/>
</dbReference>
<dbReference type="InterPro" id="IPR059164">
    <property type="entry name" value="HAT_PRP39_C"/>
</dbReference>
<evidence type="ECO:0000256" key="3">
    <source>
        <dbReference type="ARBA" id="ARBA00022664"/>
    </source>
</evidence>
<feature type="compositionally biased region" description="Basic and acidic residues" evidence="19">
    <location>
        <begin position="1370"/>
        <end position="1381"/>
    </location>
</feature>
<keyword evidence="7 23" id="KW-0347">Helicase</keyword>
<evidence type="ECO:0000259" key="22">
    <source>
        <dbReference type="PROSITE" id="PS51195"/>
    </source>
</evidence>
<comment type="catalytic activity">
    <reaction evidence="17">
        <text>ATP + H2O = ADP + phosphate + H(+)</text>
        <dbReference type="Rhea" id="RHEA:13065"/>
        <dbReference type="ChEBI" id="CHEBI:15377"/>
        <dbReference type="ChEBI" id="CHEBI:15378"/>
        <dbReference type="ChEBI" id="CHEBI:30616"/>
        <dbReference type="ChEBI" id="CHEBI:43474"/>
        <dbReference type="ChEBI" id="CHEBI:456216"/>
        <dbReference type="EC" id="3.6.4.13"/>
    </reaction>
</comment>
<comment type="similarity">
    <text evidence="13">Belongs to the PRP39 family.</text>
</comment>
<dbReference type="Pfam" id="PF23241">
    <property type="entry name" value="HAT_PRP39_C"/>
    <property type="match status" value="1"/>
</dbReference>
<keyword evidence="10" id="KW-0539">Nucleus</keyword>
<dbReference type="Pfam" id="PF00270">
    <property type="entry name" value="DEAD"/>
    <property type="match status" value="1"/>
</dbReference>
<evidence type="ECO:0000256" key="9">
    <source>
        <dbReference type="ARBA" id="ARBA00023187"/>
    </source>
</evidence>
<gene>
    <name evidence="23" type="ORF">EURHEDRAFT_517806</name>
</gene>
<evidence type="ECO:0000256" key="10">
    <source>
        <dbReference type="ARBA" id="ARBA00023242"/>
    </source>
</evidence>
<feature type="compositionally biased region" description="Basic and acidic residues" evidence="19">
    <location>
        <begin position="699"/>
        <end position="734"/>
    </location>
</feature>
<comment type="subcellular location">
    <subcellularLocation>
        <location evidence="1">Nucleus</location>
    </subcellularLocation>
</comment>
<dbReference type="PROSITE" id="PS51195">
    <property type="entry name" value="Q_MOTIF"/>
    <property type="match status" value="1"/>
</dbReference>
<dbReference type="SUPFAM" id="SSF52540">
    <property type="entry name" value="P-loop containing nucleoside triphosphate hydrolases"/>
    <property type="match status" value="1"/>
</dbReference>
<dbReference type="GO" id="GO:0030627">
    <property type="term" value="F:pre-mRNA 5'-splice site binding"/>
    <property type="evidence" value="ECO:0007669"/>
    <property type="project" value="TreeGrafter"/>
</dbReference>
<evidence type="ECO:0000256" key="2">
    <source>
        <dbReference type="ARBA" id="ARBA00012552"/>
    </source>
</evidence>
<evidence type="ECO:0000256" key="11">
    <source>
        <dbReference type="ARBA" id="ARBA00037504"/>
    </source>
</evidence>
<evidence type="ECO:0000256" key="13">
    <source>
        <dbReference type="ARBA" id="ARBA00038019"/>
    </source>
</evidence>